<dbReference type="AlphaFoldDB" id="S5T460"/>
<evidence type="ECO:0000313" key="2">
    <source>
        <dbReference type="Proteomes" id="UP000015380"/>
    </source>
</evidence>
<reference evidence="2" key="2">
    <citation type="journal article" date="2016" name="Environ. Microbiol. Rep.">
        <title>Analysis of defence systems and a conjugative IncP-1 plasmid in the marine polyaromatic hydrocarbons-degrading bacterium Cycloclasticus sp. 78-ME.</title>
        <authorList>
            <person name="Yakimov M.M."/>
            <person name="Crisafi F."/>
            <person name="Messina E."/>
            <person name="Smedile F."/>
            <person name="Lopatina A."/>
            <person name="Denaro R."/>
            <person name="Pieper D.H."/>
            <person name="Golyshin P.N."/>
            <person name="Giuliano L."/>
        </authorList>
    </citation>
    <scope>NUCLEOTIDE SEQUENCE [LARGE SCALE GENOMIC DNA]</scope>
    <source>
        <strain evidence="2">78-ME</strain>
    </source>
</reference>
<keyword evidence="2" id="KW-1185">Reference proteome</keyword>
<dbReference type="KEGG" id="cza:CYCME_0239"/>
<gene>
    <name evidence="1" type="ORF">CYCME_0239</name>
</gene>
<dbReference type="HOGENOM" id="CLU_3308374_0_0_6"/>
<evidence type="ECO:0000313" key="1">
    <source>
        <dbReference type="EMBL" id="AGS38581.1"/>
    </source>
</evidence>
<name>S5T460_9GAMM</name>
<dbReference type="EMBL" id="CP005996">
    <property type="protein sequence ID" value="AGS38581.1"/>
    <property type="molecule type" value="Genomic_DNA"/>
</dbReference>
<organism evidence="1 2">
    <name type="scientific">Cycloclasticus zancles 78-ME</name>
    <dbReference type="NCBI Taxonomy" id="1198232"/>
    <lineage>
        <taxon>Bacteria</taxon>
        <taxon>Pseudomonadati</taxon>
        <taxon>Pseudomonadota</taxon>
        <taxon>Gammaproteobacteria</taxon>
        <taxon>Thiotrichales</taxon>
        <taxon>Piscirickettsiaceae</taxon>
        <taxon>Cycloclasticus</taxon>
    </lineage>
</organism>
<protein>
    <submittedName>
        <fullName evidence="1">Uncharacterized protein</fullName>
    </submittedName>
</protein>
<proteinExistence type="predicted"/>
<accession>S5T460</accession>
<sequence>MVSFSMGILSIILDILLSKHIEQPLNCTISNEYKIEISR</sequence>
<reference evidence="1 2" key="1">
    <citation type="submission" date="2013-05" db="EMBL/GenBank/DDBJ databases">
        <title>Between feast and famine: a lifestyle of most important marine PAH-degrading bacterium Cycloclasticus sp. 7ME.</title>
        <authorList>
            <person name="Yakimov M.M."/>
            <person name="Messina E."/>
            <person name="Genovese M."/>
            <person name="Denaro R."/>
            <person name="Crisafi F."/>
            <person name="Russo D."/>
            <person name="Cappello S."/>
            <person name="Santisi S."/>
            <person name="Smedile F."/>
            <person name="Golyshina O.V."/>
            <person name="Tran H."/>
            <person name="Pieper D.H."/>
            <person name="Golyshin P.N."/>
            <person name="Giuliano L."/>
        </authorList>
    </citation>
    <scope>NUCLEOTIDE SEQUENCE [LARGE SCALE GENOMIC DNA]</scope>
    <source>
        <strain evidence="1 2">78-ME</strain>
    </source>
</reference>
<dbReference type="PATRIC" id="fig|1198232.3.peg.243"/>
<dbReference type="Proteomes" id="UP000015380">
    <property type="component" value="Chromosome"/>
</dbReference>